<sequence length="72" mass="8331">MDDIPTVRLVSIWFRPPLAAVTKTKMYLPRHNQPGAIGRFSQIFFTKLSEILLIVNTNHEGRFASDFREQVN</sequence>
<proteinExistence type="predicted"/>
<reference evidence="1 2" key="1">
    <citation type="submission" date="2017-02" db="EMBL/GenBank/DDBJ databases">
        <title>Genomes of Trichoderma spp. with biocontrol activity.</title>
        <authorList>
            <person name="Gardiner D."/>
            <person name="Kazan K."/>
            <person name="Vos C."/>
            <person name="Harvey P."/>
        </authorList>
    </citation>
    <scope>NUCLEOTIDE SEQUENCE [LARGE SCALE GENOMIC DNA]</scope>
    <source>
        <strain evidence="1 2">Tr1</strain>
    </source>
</reference>
<protein>
    <submittedName>
        <fullName evidence="1">Uncharacterized protein</fullName>
    </submittedName>
</protein>
<organism evidence="1 2">
    <name type="scientific">Trichoderma harzianum</name>
    <name type="common">Hypocrea lixii</name>
    <dbReference type="NCBI Taxonomy" id="5544"/>
    <lineage>
        <taxon>Eukaryota</taxon>
        <taxon>Fungi</taxon>
        <taxon>Dikarya</taxon>
        <taxon>Ascomycota</taxon>
        <taxon>Pezizomycotina</taxon>
        <taxon>Sordariomycetes</taxon>
        <taxon>Hypocreomycetidae</taxon>
        <taxon>Hypocreales</taxon>
        <taxon>Hypocreaceae</taxon>
        <taxon>Trichoderma</taxon>
    </lineage>
</organism>
<name>A0A2K0TQI5_TRIHA</name>
<evidence type="ECO:0000313" key="2">
    <source>
        <dbReference type="Proteomes" id="UP000236290"/>
    </source>
</evidence>
<evidence type="ECO:0000313" key="1">
    <source>
        <dbReference type="EMBL" id="PNP47796.1"/>
    </source>
</evidence>
<comment type="caution">
    <text evidence="1">The sequence shown here is derived from an EMBL/GenBank/DDBJ whole genome shotgun (WGS) entry which is preliminary data.</text>
</comment>
<dbReference type="EMBL" id="MTYI01000253">
    <property type="protein sequence ID" value="PNP47796.1"/>
    <property type="molecule type" value="Genomic_DNA"/>
</dbReference>
<dbReference type="AlphaFoldDB" id="A0A2K0TQI5"/>
<gene>
    <name evidence="1" type="ORF">THARTR1_10481</name>
</gene>
<dbReference type="Proteomes" id="UP000236290">
    <property type="component" value="Unassembled WGS sequence"/>
</dbReference>
<accession>A0A2K0TQI5</accession>